<dbReference type="InterPro" id="IPR036047">
    <property type="entry name" value="F-box-like_dom_sf"/>
</dbReference>
<dbReference type="SMART" id="SM00256">
    <property type="entry name" value="FBOX"/>
    <property type="match status" value="1"/>
</dbReference>
<dbReference type="OMA" id="CKTEIWV"/>
<dbReference type="EMBL" id="CACSHJ010000089">
    <property type="protein sequence ID" value="CAA0382972.1"/>
    <property type="molecule type" value="Genomic_DNA"/>
</dbReference>
<dbReference type="NCBIfam" id="TIGR01640">
    <property type="entry name" value="F_box_assoc_1"/>
    <property type="match status" value="1"/>
</dbReference>
<organism evidence="3 4">
    <name type="scientific">Arabidopsis thaliana</name>
    <name type="common">Mouse-ear cress</name>
    <dbReference type="NCBI Taxonomy" id="3702"/>
    <lineage>
        <taxon>Eukaryota</taxon>
        <taxon>Viridiplantae</taxon>
        <taxon>Streptophyta</taxon>
        <taxon>Embryophyta</taxon>
        <taxon>Tracheophyta</taxon>
        <taxon>Spermatophyta</taxon>
        <taxon>Magnoliopsida</taxon>
        <taxon>eudicotyledons</taxon>
        <taxon>Gunneridae</taxon>
        <taxon>Pentapetalae</taxon>
        <taxon>rosids</taxon>
        <taxon>malvids</taxon>
        <taxon>Brassicales</taxon>
        <taxon>Brassicaceae</taxon>
        <taxon>Camelineae</taxon>
        <taxon>Arabidopsis</taxon>
    </lineage>
</organism>
<name>A0A178VBL1_ARATH</name>
<dbReference type="Proteomes" id="UP000434276">
    <property type="component" value="Unassembled WGS sequence"/>
</dbReference>
<proteinExistence type="predicted"/>
<dbReference type="RefSeq" id="NP_188572.1">
    <property type="nucleotide sequence ID" value="NM_112828.1"/>
</dbReference>
<dbReference type="Pfam" id="PF07734">
    <property type="entry name" value="FBA_1"/>
    <property type="match status" value="1"/>
</dbReference>
<dbReference type="SUPFAM" id="SSF81383">
    <property type="entry name" value="F-box domain"/>
    <property type="match status" value="1"/>
</dbReference>
<reference evidence="3" key="2">
    <citation type="submission" date="2016-03" db="EMBL/GenBank/DDBJ databases">
        <title>Full-length assembly of Arabidopsis thaliana Ler reveals the complement of translocations and inversions.</title>
        <authorList>
            <person name="Zapata L."/>
            <person name="Schneeberger K."/>
            <person name="Ossowski S."/>
        </authorList>
    </citation>
    <scope>NUCLEOTIDE SEQUENCE [LARGE SCALE GENOMIC DNA]</scope>
    <source>
        <tissue evidence="3">Leaf</tissue>
    </source>
</reference>
<reference evidence="4" key="1">
    <citation type="journal article" date="2016" name="Proc. Natl. Acad. Sci. U.S.A.">
        <title>Chromosome-level assembly of Arabidopsis thaliana Ler reveals the extent of translocation and inversion polymorphisms.</title>
        <authorList>
            <person name="Zapata L."/>
            <person name="Ding J."/>
            <person name="Willing E.M."/>
            <person name="Hartwig B."/>
            <person name="Bezdan D."/>
            <person name="Jiao W.B."/>
            <person name="Patel V."/>
            <person name="Velikkakam James G."/>
            <person name="Koornneef M."/>
            <person name="Ossowski S."/>
            <person name="Schneeberger K."/>
        </authorList>
    </citation>
    <scope>NUCLEOTIDE SEQUENCE [LARGE SCALE GENOMIC DNA]</scope>
    <source>
        <strain evidence="4">cv. Landsberg erecta</strain>
    </source>
</reference>
<dbReference type="InterPro" id="IPR017451">
    <property type="entry name" value="F-box-assoc_interact_dom"/>
</dbReference>
<dbReference type="AlphaFoldDB" id="A0A178VBL1"/>
<dbReference type="PROSITE" id="PS50181">
    <property type="entry name" value="FBOX"/>
    <property type="match status" value="1"/>
</dbReference>
<dbReference type="InterPro" id="IPR050796">
    <property type="entry name" value="SCF_F-box_component"/>
</dbReference>
<accession>A0A5S9XDM3</accession>
<accession>A0A178VBL1</accession>
<evidence type="ECO:0000313" key="2">
    <source>
        <dbReference type="EMBL" id="CAA0382972.1"/>
    </source>
</evidence>
<dbReference type="CDD" id="cd22157">
    <property type="entry name" value="F-box_AtFBW1-like"/>
    <property type="match status" value="1"/>
</dbReference>
<evidence type="ECO:0000313" key="4">
    <source>
        <dbReference type="Proteomes" id="UP000078284"/>
    </source>
</evidence>
<dbReference type="InterPro" id="IPR001810">
    <property type="entry name" value="F-box_dom"/>
</dbReference>
<dbReference type="ExpressionAtlas" id="A0A178VBL1">
    <property type="expression patterns" value="baseline and differential"/>
</dbReference>
<dbReference type="InterPro" id="IPR006527">
    <property type="entry name" value="F-box-assoc_dom_typ1"/>
</dbReference>
<sequence length="373" mass="43396">MTIPELPKDLIEEILCYVPATYLKRLRSTCKGWNRLFKDDRRFAKKHYDKAAKQFLPLMSTNEELCAMSVNLHGTIPSLEVKDKPWLFVSDSKHCDIEISRIFHSGGLLLCFSRDGEISIIVWNPLTSETRLIRTRNRRDKGRNFVLGYYQEDKKTYYKILSFYLDSKDFEIFEFNSDSWRFIDDICPGLSLLYSDQCVSLKGNTYMFAIDDLSVSLLKYDFSTETSVPVPLPYKSRSFEAISLSVVREEKLSVLLQRDKSSKTEIWVTNVIDETTTKVMVVSWSKVLSLDLSPDLKIRYGESFLLDEEKKVIMIFNNRMEEENKSEDKLYIIGDDDNKATQVYTIHGYGPAVFNYFPSLVQIEQSSRQEEKS</sequence>
<feature type="domain" description="F-box" evidence="1">
    <location>
        <begin position="1"/>
        <end position="46"/>
    </location>
</feature>
<dbReference type="PANTHER" id="PTHR31672">
    <property type="entry name" value="BNACNNG10540D PROTEIN"/>
    <property type="match status" value="1"/>
</dbReference>
<evidence type="ECO:0000313" key="5">
    <source>
        <dbReference type="Proteomes" id="UP000434276"/>
    </source>
</evidence>
<reference evidence="2 5" key="3">
    <citation type="submission" date="2019-12" db="EMBL/GenBank/DDBJ databases">
        <authorList>
            <person name="Jiao W.-B."/>
            <person name="Schneeberger K."/>
        </authorList>
    </citation>
    <scope>NUCLEOTIDE SEQUENCE [LARGE SCALE GENOMIC DNA]</scope>
    <source>
        <strain evidence="5">cv. C24</strain>
    </source>
</reference>
<dbReference type="OrthoDB" id="1867629at2759"/>
<evidence type="ECO:0000259" key="1">
    <source>
        <dbReference type="PROSITE" id="PS50181"/>
    </source>
</evidence>
<dbReference type="Pfam" id="PF00646">
    <property type="entry name" value="F-box"/>
    <property type="match status" value="1"/>
</dbReference>
<dbReference type="Gene3D" id="1.20.1280.50">
    <property type="match status" value="1"/>
</dbReference>
<dbReference type="KEGG" id="ath:AT3G19410"/>
<dbReference type="EMBL" id="LUHQ01000003">
    <property type="protein sequence ID" value="OAP03276.1"/>
    <property type="molecule type" value="Genomic_DNA"/>
</dbReference>
<dbReference type="InterPro" id="IPR011043">
    <property type="entry name" value="Gal_Oxase/kelch_b-propeller"/>
</dbReference>
<gene>
    <name evidence="3" type="ordered locus">AXX17_At3g20610</name>
    <name evidence="2" type="ORF">C24_LOCUS13191</name>
</gene>
<dbReference type="Proteomes" id="UP000078284">
    <property type="component" value="Chromosome 3"/>
</dbReference>
<evidence type="ECO:0000313" key="3">
    <source>
        <dbReference type="EMBL" id="OAP03276.1"/>
    </source>
</evidence>
<protein>
    <recommendedName>
        <fullName evidence="1">F-box domain-containing protein</fullName>
    </recommendedName>
</protein>
<dbReference type="SUPFAM" id="SSF50965">
    <property type="entry name" value="Galactose oxidase, central domain"/>
    <property type="match status" value="1"/>
</dbReference>